<dbReference type="SUPFAM" id="SSF102705">
    <property type="entry name" value="NIF3 (NGG1p interacting factor 3)-like"/>
    <property type="match status" value="1"/>
</dbReference>
<name>A0A9N9IXG8_9GLOM</name>
<sequence>KNEKWKYLEQLIMDFYTRSIYAACIRTDNNNYSLHTDSDLHQLHYNIVVDHLLDNHIDNPDLTLPEPNLIGKSNIQLNALKEFLKGITQLAPHQSLITKMRTSQNKSVNRIKLNYIDKKQDYLKSYKTCHILAVIYNNNSLLELLQILQQ</sequence>
<comment type="caution">
    <text evidence="1">The sequence shown here is derived from an EMBL/GenBank/DDBJ whole genome shotgun (WGS) entry which is preliminary data.</text>
</comment>
<accession>A0A9N9IXG8</accession>
<dbReference type="AlphaFoldDB" id="A0A9N9IXG8"/>
<reference evidence="1" key="1">
    <citation type="submission" date="2021-06" db="EMBL/GenBank/DDBJ databases">
        <authorList>
            <person name="Kallberg Y."/>
            <person name="Tangrot J."/>
            <person name="Rosling A."/>
        </authorList>
    </citation>
    <scope>NUCLEOTIDE SEQUENCE</scope>
    <source>
        <strain evidence="1">IN212</strain>
    </source>
</reference>
<organism evidence="1 2">
    <name type="scientific">Racocetra fulgida</name>
    <dbReference type="NCBI Taxonomy" id="60492"/>
    <lineage>
        <taxon>Eukaryota</taxon>
        <taxon>Fungi</taxon>
        <taxon>Fungi incertae sedis</taxon>
        <taxon>Mucoromycota</taxon>
        <taxon>Glomeromycotina</taxon>
        <taxon>Glomeromycetes</taxon>
        <taxon>Diversisporales</taxon>
        <taxon>Gigasporaceae</taxon>
        <taxon>Racocetra</taxon>
    </lineage>
</organism>
<feature type="non-terminal residue" evidence="1">
    <location>
        <position position="1"/>
    </location>
</feature>
<dbReference type="OrthoDB" id="2398651at2759"/>
<evidence type="ECO:0000313" key="2">
    <source>
        <dbReference type="Proteomes" id="UP000789396"/>
    </source>
</evidence>
<gene>
    <name evidence="1" type="ORF">RFULGI_LOCUS13857</name>
</gene>
<proteinExistence type="predicted"/>
<dbReference type="InterPro" id="IPR036069">
    <property type="entry name" value="DUF34/NIF3_sf"/>
</dbReference>
<protein>
    <submittedName>
        <fullName evidence="1">1516_t:CDS:1</fullName>
    </submittedName>
</protein>
<feature type="non-terminal residue" evidence="1">
    <location>
        <position position="150"/>
    </location>
</feature>
<dbReference type="Proteomes" id="UP000789396">
    <property type="component" value="Unassembled WGS sequence"/>
</dbReference>
<evidence type="ECO:0000313" key="1">
    <source>
        <dbReference type="EMBL" id="CAG8754668.1"/>
    </source>
</evidence>
<keyword evidence="2" id="KW-1185">Reference proteome</keyword>
<dbReference type="EMBL" id="CAJVPZ010037974">
    <property type="protein sequence ID" value="CAG8754668.1"/>
    <property type="molecule type" value="Genomic_DNA"/>
</dbReference>